<feature type="domain" description="K Homology" evidence="4">
    <location>
        <begin position="83"/>
        <end position="155"/>
    </location>
</feature>
<reference evidence="5" key="1">
    <citation type="submission" date="2013-08" db="EMBL/GenBank/DDBJ databases">
        <authorList>
            <person name="Mendez C."/>
            <person name="Richter M."/>
            <person name="Ferrer M."/>
            <person name="Sanchez J."/>
        </authorList>
    </citation>
    <scope>NUCLEOTIDE SEQUENCE</scope>
</reference>
<dbReference type="GO" id="GO:0003723">
    <property type="term" value="F:RNA binding"/>
    <property type="evidence" value="ECO:0007669"/>
    <property type="project" value="UniProtKB-KW"/>
</dbReference>
<dbReference type="InterPro" id="IPR004087">
    <property type="entry name" value="KH_dom"/>
</dbReference>
<dbReference type="InterPro" id="IPR004088">
    <property type="entry name" value="KH_dom_type_1"/>
</dbReference>
<dbReference type="FunFam" id="3.30.1370.10:FF:000001">
    <property type="entry name" value="Polyribonucleotide nucleotidyltransferase"/>
    <property type="match status" value="1"/>
</dbReference>
<comment type="caution">
    <text evidence="5">The sequence shown here is derived from an EMBL/GenBank/DDBJ whole genome shotgun (WGS) entry which is preliminary data.</text>
</comment>
<dbReference type="NCBIfam" id="TIGR03665">
    <property type="entry name" value="arCOG04150"/>
    <property type="match status" value="1"/>
</dbReference>
<dbReference type="PANTHER" id="PTHR12826:SF13">
    <property type="entry name" value="RNA-BINDING PROTEIN PNO1"/>
    <property type="match status" value="1"/>
</dbReference>
<protein>
    <submittedName>
        <fullName evidence="5">RNA-processing protein</fullName>
    </submittedName>
</protein>
<proteinExistence type="predicted"/>
<dbReference type="InterPro" id="IPR055211">
    <property type="entry name" value="KH_PNO1_2nd"/>
</dbReference>
<feature type="domain" description="K Homology" evidence="4">
    <location>
        <begin position="3"/>
        <end position="67"/>
    </location>
</feature>
<feature type="non-terminal residue" evidence="5">
    <location>
        <position position="183"/>
    </location>
</feature>
<dbReference type="AlphaFoldDB" id="T0YPE5"/>
<dbReference type="PROSITE" id="PS50084">
    <property type="entry name" value="KH_TYPE_1"/>
    <property type="match status" value="1"/>
</dbReference>
<keyword evidence="3" id="KW-0694">RNA-binding</keyword>
<evidence type="ECO:0000256" key="2">
    <source>
        <dbReference type="ARBA" id="ARBA00022695"/>
    </source>
</evidence>
<dbReference type="InterPro" id="IPR019964">
    <property type="entry name" value="KH_domain_protein_archaea"/>
</dbReference>
<dbReference type="SMART" id="SM00322">
    <property type="entry name" value="KH"/>
    <property type="match status" value="2"/>
</dbReference>
<accession>T0YPE5</accession>
<dbReference type="Pfam" id="PF00013">
    <property type="entry name" value="KH_1"/>
    <property type="match status" value="1"/>
</dbReference>
<evidence type="ECO:0000256" key="1">
    <source>
        <dbReference type="ARBA" id="ARBA00022679"/>
    </source>
</evidence>
<dbReference type="Pfam" id="PF22891">
    <property type="entry name" value="KH_PNO1_2nd"/>
    <property type="match status" value="1"/>
</dbReference>
<organism evidence="5">
    <name type="scientific">mine drainage metagenome</name>
    <dbReference type="NCBI Taxonomy" id="410659"/>
    <lineage>
        <taxon>unclassified sequences</taxon>
        <taxon>metagenomes</taxon>
        <taxon>ecological metagenomes</taxon>
    </lineage>
</organism>
<evidence type="ECO:0000313" key="5">
    <source>
        <dbReference type="EMBL" id="EQD34978.1"/>
    </source>
</evidence>
<name>T0YPE5_9ZZZZ</name>
<dbReference type="Gene3D" id="3.30.1370.10">
    <property type="entry name" value="K Homology domain, type 1"/>
    <property type="match status" value="2"/>
</dbReference>
<dbReference type="InterPro" id="IPR036612">
    <property type="entry name" value="KH_dom_type_1_sf"/>
</dbReference>
<reference evidence="5" key="2">
    <citation type="journal article" date="2014" name="ISME J.">
        <title>Microbial stratification in low pH oxic and suboxic macroscopic growths along an acid mine drainage.</title>
        <authorList>
            <person name="Mendez-Garcia C."/>
            <person name="Mesa V."/>
            <person name="Sprenger R.R."/>
            <person name="Richter M."/>
            <person name="Diez M.S."/>
            <person name="Solano J."/>
            <person name="Bargiela R."/>
            <person name="Golyshina O.V."/>
            <person name="Manteca A."/>
            <person name="Ramos J.L."/>
            <person name="Gallego J.R."/>
            <person name="Llorente I."/>
            <person name="Martins Dos Santos V.A."/>
            <person name="Jensen O.N."/>
            <person name="Pelaez A.I."/>
            <person name="Sanchez J."/>
            <person name="Ferrer M."/>
        </authorList>
    </citation>
    <scope>NUCLEOTIDE SEQUENCE</scope>
</reference>
<dbReference type="GO" id="GO:0016779">
    <property type="term" value="F:nucleotidyltransferase activity"/>
    <property type="evidence" value="ECO:0007669"/>
    <property type="project" value="UniProtKB-KW"/>
</dbReference>
<sequence length="183" mass="19953">MPTLYARIPDDRIGVLIGPGGQTKREIARRTGASITIEDEGQVRITSPDTEPEHAMMGRDVVLAVGRGFSPPRALRLTKEGTVLTILDIKFETGKRAKGALRRIRSRLIGTDGRARARIEELSGCSVSVYGATVSLIGEEAQMERATRAVELLLRGSEHSTVFHLLARLRRNDAAAEALDPLD</sequence>
<evidence type="ECO:0000256" key="3">
    <source>
        <dbReference type="ARBA" id="ARBA00022884"/>
    </source>
</evidence>
<evidence type="ECO:0000259" key="4">
    <source>
        <dbReference type="SMART" id="SM00322"/>
    </source>
</evidence>
<dbReference type="PANTHER" id="PTHR12826">
    <property type="entry name" value="RIBONUCLEASE Y"/>
    <property type="match status" value="1"/>
</dbReference>
<dbReference type="EMBL" id="AUZY01011342">
    <property type="protein sequence ID" value="EQD34978.1"/>
    <property type="molecule type" value="Genomic_DNA"/>
</dbReference>
<keyword evidence="1" id="KW-0808">Transferase</keyword>
<gene>
    <name evidence="5" type="ORF">B1B_16999</name>
</gene>
<dbReference type="SUPFAM" id="SSF54791">
    <property type="entry name" value="Eukaryotic type KH-domain (KH-domain type I)"/>
    <property type="match status" value="2"/>
</dbReference>
<keyword evidence="2" id="KW-0548">Nucleotidyltransferase</keyword>